<feature type="transmembrane region" description="Helical" evidence="1">
    <location>
        <begin position="359"/>
        <end position="380"/>
    </location>
</feature>
<keyword evidence="1" id="KW-0812">Transmembrane</keyword>
<dbReference type="PANTHER" id="PTHR35342">
    <property type="entry name" value="TRICARBOXYLIC TRANSPORT PROTEIN"/>
    <property type="match status" value="1"/>
</dbReference>
<dbReference type="Pfam" id="PF01970">
    <property type="entry name" value="TctA"/>
    <property type="match status" value="1"/>
</dbReference>
<dbReference type="AlphaFoldDB" id="A0A1L9NS81"/>
<feature type="transmembrane region" description="Helical" evidence="1">
    <location>
        <begin position="199"/>
        <end position="216"/>
    </location>
</feature>
<comment type="caution">
    <text evidence="3">The sequence shown here is derived from an EMBL/GenBank/DDBJ whole genome shotgun (WGS) entry which is preliminary data.</text>
</comment>
<keyword evidence="1" id="KW-1133">Transmembrane helix</keyword>
<gene>
    <name evidence="3" type="ORF">PFRI_36220</name>
</gene>
<feature type="transmembrane region" description="Helical" evidence="1">
    <location>
        <begin position="170"/>
        <end position="187"/>
    </location>
</feature>
<dbReference type="STRING" id="696762.PFRI_36220"/>
<feature type="transmembrane region" description="Helical" evidence="1">
    <location>
        <begin position="471"/>
        <end position="491"/>
    </location>
</feature>
<proteinExistence type="predicted"/>
<dbReference type="EMBL" id="MLCB01000199">
    <property type="protein sequence ID" value="OJI92155.1"/>
    <property type="molecule type" value="Genomic_DNA"/>
</dbReference>
<dbReference type="PANTHER" id="PTHR35342:SF5">
    <property type="entry name" value="TRICARBOXYLIC TRANSPORT PROTEIN"/>
    <property type="match status" value="1"/>
</dbReference>
<feature type="transmembrane region" description="Helical" evidence="1">
    <location>
        <begin position="107"/>
        <end position="140"/>
    </location>
</feature>
<evidence type="ECO:0000256" key="1">
    <source>
        <dbReference type="SAM" id="Phobius"/>
    </source>
</evidence>
<feature type="transmembrane region" description="Helical" evidence="1">
    <location>
        <begin position="258"/>
        <end position="279"/>
    </location>
</feature>
<keyword evidence="1" id="KW-0472">Membrane</keyword>
<evidence type="ECO:0000313" key="4">
    <source>
        <dbReference type="Proteomes" id="UP000184514"/>
    </source>
</evidence>
<accession>A0A1L9NS81</accession>
<feature type="transmembrane region" description="Helical" evidence="1">
    <location>
        <begin position="411"/>
        <end position="427"/>
    </location>
</feature>
<dbReference type="RefSeq" id="WP_084649757.1">
    <property type="nucleotide sequence ID" value="NZ_MLCB01000199.1"/>
</dbReference>
<protein>
    <submittedName>
        <fullName evidence="3">Tripartite tricarboxylate transporter TctA family protein</fullName>
    </submittedName>
</protein>
<keyword evidence="4" id="KW-1185">Reference proteome</keyword>
<name>A0A1L9NS81_9RHOB</name>
<evidence type="ECO:0000313" key="3">
    <source>
        <dbReference type="EMBL" id="OJI92155.1"/>
    </source>
</evidence>
<evidence type="ECO:0000259" key="2">
    <source>
        <dbReference type="Pfam" id="PF01970"/>
    </source>
</evidence>
<dbReference type="OrthoDB" id="9791872at2"/>
<feature type="transmembrane region" description="Helical" evidence="1">
    <location>
        <begin position="316"/>
        <end position="339"/>
    </location>
</feature>
<reference evidence="3 4" key="1">
    <citation type="submission" date="2016-10" db="EMBL/GenBank/DDBJ databases">
        <title>Genome sequence of Planktotalea frisia SH6-1.</title>
        <authorList>
            <person name="Poehlein A."/>
            <person name="Bakenhus I."/>
            <person name="Voget S."/>
            <person name="Brinkhoff T."/>
            <person name="Simon M."/>
        </authorList>
    </citation>
    <scope>NUCLEOTIDE SEQUENCE [LARGE SCALE GENOMIC DNA]</scope>
    <source>
        <strain evidence="3 4">SH6-1</strain>
    </source>
</reference>
<feature type="transmembrane region" description="Helical" evidence="1">
    <location>
        <begin position="387"/>
        <end position="405"/>
    </location>
</feature>
<dbReference type="Proteomes" id="UP000184514">
    <property type="component" value="Unassembled WGS sequence"/>
</dbReference>
<feature type="transmembrane region" description="Helical" evidence="1">
    <location>
        <begin position="73"/>
        <end position="95"/>
    </location>
</feature>
<sequence>MSDFFQTLASFPSLLSGVQLMFLVIGIGAGVVIGALPGVGPLLGVVMAIPFTFYMDPVSSMALLMGIYQGGSYGGALSATVIGIPGTPMAAATLLDAHPMALRGRASYAVTLATLASCIGGVISGLVLIAVAPALAAFAIKFGPAEAAAFALLGLTTIGALSGGSALKGWMMGLLGLLIAAIGLDPVSGESRFTFGSLYLDSGVALVPLLVGLFSISEILRQIEKPIRVHDTSSNVSASADAFRTLIQRPFNYLRSSALGVFIGILPGIGGVTAAFLSYRAAMVFKKPSDPDFGDGNTDGVIASEAANSAVAGGALIPMLALAIPGDPIVAVLMGGLMVQAIQPGPGMFLNHPEVIDGIFAVFILGAILLLPIGLLFVRLIIRLLRLPQWSIMCVVLMVSVVGTYSVSREILDIWTLIAFGVVGYLLRKADYPLAPIVVGFVLGPIFEKNFRRTGLISQGDFVGFIADRPITLAVLALILVFLLVPLFRYLPSQIDRKSP</sequence>
<feature type="transmembrane region" description="Helical" evidence="1">
    <location>
        <begin position="20"/>
        <end position="53"/>
    </location>
</feature>
<feature type="domain" description="DUF112" evidence="2">
    <location>
        <begin position="20"/>
        <end position="438"/>
    </location>
</feature>
<dbReference type="InterPro" id="IPR002823">
    <property type="entry name" value="DUF112_TM"/>
</dbReference>
<organism evidence="3 4">
    <name type="scientific">Planktotalea frisia</name>
    <dbReference type="NCBI Taxonomy" id="696762"/>
    <lineage>
        <taxon>Bacteria</taxon>
        <taxon>Pseudomonadati</taxon>
        <taxon>Pseudomonadota</taxon>
        <taxon>Alphaproteobacteria</taxon>
        <taxon>Rhodobacterales</taxon>
        <taxon>Paracoccaceae</taxon>
        <taxon>Planktotalea</taxon>
    </lineage>
</organism>